<dbReference type="GO" id="GO:0005737">
    <property type="term" value="C:cytoplasm"/>
    <property type="evidence" value="ECO:0007669"/>
    <property type="project" value="TreeGrafter"/>
</dbReference>
<dbReference type="Proteomes" id="UP000187209">
    <property type="component" value="Unassembled WGS sequence"/>
</dbReference>
<dbReference type="CDD" id="cd21455">
    <property type="entry name" value="DLC-like_DYNLT1_DYNLT3"/>
    <property type="match status" value="1"/>
</dbReference>
<dbReference type="GO" id="GO:0007018">
    <property type="term" value="P:microtubule-based movement"/>
    <property type="evidence" value="ECO:0007669"/>
    <property type="project" value="TreeGrafter"/>
</dbReference>
<keyword evidence="2" id="KW-1185">Reference proteome</keyword>
<dbReference type="GO" id="GO:0045505">
    <property type="term" value="F:dynein intermediate chain binding"/>
    <property type="evidence" value="ECO:0007669"/>
    <property type="project" value="TreeGrafter"/>
</dbReference>
<evidence type="ECO:0000313" key="2">
    <source>
        <dbReference type="Proteomes" id="UP000187209"/>
    </source>
</evidence>
<protein>
    <recommendedName>
        <fullName evidence="3">Dynein light chain</fullName>
    </recommendedName>
</protein>
<comment type="caution">
    <text evidence="1">The sequence shown here is derived from an EMBL/GenBank/DDBJ whole genome shotgun (WGS) entry which is preliminary data.</text>
</comment>
<dbReference type="AlphaFoldDB" id="A0A1R2CUR4"/>
<dbReference type="InterPro" id="IPR038586">
    <property type="entry name" value="Tctex-1-like_sf"/>
</dbReference>
<name>A0A1R2CUR4_9CILI</name>
<gene>
    <name evidence="1" type="ORF">SteCoe_4445</name>
</gene>
<proteinExistence type="predicted"/>
<dbReference type="EMBL" id="MPUH01000056">
    <property type="protein sequence ID" value="OMJ92703.1"/>
    <property type="molecule type" value="Genomic_DNA"/>
</dbReference>
<dbReference type="OrthoDB" id="10248487at2759"/>
<accession>A0A1R2CUR4</accession>
<dbReference type="PANTHER" id="PTHR21255:SF4">
    <property type="entry name" value="DYNEIN LIGHT CHAIN TCTEX-TYPE"/>
    <property type="match status" value="1"/>
</dbReference>
<reference evidence="1 2" key="1">
    <citation type="submission" date="2016-11" db="EMBL/GenBank/DDBJ databases">
        <title>The macronuclear genome of Stentor coeruleus: a giant cell with tiny introns.</title>
        <authorList>
            <person name="Slabodnick M."/>
            <person name="Ruby J.G."/>
            <person name="Reiff S.B."/>
            <person name="Swart E.C."/>
            <person name="Gosai S."/>
            <person name="Prabakaran S."/>
            <person name="Witkowska E."/>
            <person name="Larue G.E."/>
            <person name="Fisher S."/>
            <person name="Freeman R.M."/>
            <person name="Gunawardena J."/>
            <person name="Chu W."/>
            <person name="Stover N.A."/>
            <person name="Gregory B.D."/>
            <person name="Nowacki M."/>
            <person name="Derisi J."/>
            <person name="Roy S.W."/>
            <person name="Marshall W.F."/>
            <person name="Sood P."/>
        </authorList>
    </citation>
    <scope>NUCLEOTIDE SEQUENCE [LARGE SCALE GENOMIC DNA]</scope>
    <source>
        <strain evidence="1">WM001</strain>
    </source>
</reference>
<evidence type="ECO:0008006" key="3">
    <source>
        <dbReference type="Google" id="ProtNLM"/>
    </source>
</evidence>
<sequence length="108" mass="12271">MQSLEKTKEELKDILDSLVGRMTNSRQQWTEDEISQLSVEVPQKVVEELYSSNKNFKFCAVCTITKKTQSSLHINSACMWNAERDGFISTQAENALFFCIVNVFAVGI</sequence>
<dbReference type="GO" id="GO:0005868">
    <property type="term" value="C:cytoplasmic dynein complex"/>
    <property type="evidence" value="ECO:0007669"/>
    <property type="project" value="TreeGrafter"/>
</dbReference>
<dbReference type="InterPro" id="IPR005334">
    <property type="entry name" value="Tctex-1-like"/>
</dbReference>
<organism evidence="1 2">
    <name type="scientific">Stentor coeruleus</name>
    <dbReference type="NCBI Taxonomy" id="5963"/>
    <lineage>
        <taxon>Eukaryota</taxon>
        <taxon>Sar</taxon>
        <taxon>Alveolata</taxon>
        <taxon>Ciliophora</taxon>
        <taxon>Postciliodesmatophora</taxon>
        <taxon>Heterotrichea</taxon>
        <taxon>Heterotrichida</taxon>
        <taxon>Stentoridae</taxon>
        <taxon>Stentor</taxon>
    </lineage>
</organism>
<dbReference type="Pfam" id="PF03645">
    <property type="entry name" value="Tctex-1"/>
    <property type="match status" value="1"/>
</dbReference>
<dbReference type="PANTHER" id="PTHR21255">
    <property type="entry name" value="T-COMPLEX-ASSOCIATED-TESTIS-EXPRESSED 1/ DYNEIN LIGHT CHAIN"/>
    <property type="match status" value="1"/>
</dbReference>
<dbReference type="Gene3D" id="3.30.1140.40">
    <property type="entry name" value="Tctex-1"/>
    <property type="match status" value="1"/>
</dbReference>
<evidence type="ECO:0000313" key="1">
    <source>
        <dbReference type="EMBL" id="OMJ92703.1"/>
    </source>
</evidence>